<organism evidence="2 3">
    <name type="scientific">Streptomyces mordarskii</name>
    <dbReference type="NCBI Taxonomy" id="1226758"/>
    <lineage>
        <taxon>Bacteria</taxon>
        <taxon>Bacillati</taxon>
        <taxon>Actinomycetota</taxon>
        <taxon>Actinomycetes</taxon>
        <taxon>Kitasatosporales</taxon>
        <taxon>Streptomycetaceae</taxon>
        <taxon>Streptomyces</taxon>
    </lineage>
</organism>
<proteinExistence type="predicted"/>
<feature type="region of interest" description="Disordered" evidence="1">
    <location>
        <begin position="1"/>
        <end position="55"/>
    </location>
</feature>
<name>A0ABP3NZB1_9ACTN</name>
<dbReference type="EMBL" id="BAAABZ010000072">
    <property type="protein sequence ID" value="GAA0556031.1"/>
    <property type="molecule type" value="Genomic_DNA"/>
</dbReference>
<reference evidence="3" key="1">
    <citation type="journal article" date="2019" name="Int. J. Syst. Evol. Microbiol.">
        <title>The Global Catalogue of Microorganisms (GCM) 10K type strain sequencing project: providing services to taxonomists for standard genome sequencing and annotation.</title>
        <authorList>
            <consortium name="The Broad Institute Genomics Platform"/>
            <consortium name="The Broad Institute Genome Sequencing Center for Infectious Disease"/>
            <person name="Wu L."/>
            <person name="Ma J."/>
        </authorList>
    </citation>
    <scope>NUCLEOTIDE SEQUENCE [LARGE SCALE GENOMIC DNA]</scope>
    <source>
        <strain evidence="3">JCM 5052</strain>
    </source>
</reference>
<feature type="compositionally biased region" description="Basic and acidic residues" evidence="1">
    <location>
        <begin position="30"/>
        <end position="40"/>
    </location>
</feature>
<keyword evidence="3" id="KW-1185">Reference proteome</keyword>
<gene>
    <name evidence="2" type="ORF">GCM10010390_67810</name>
</gene>
<feature type="compositionally biased region" description="Gly residues" evidence="1">
    <location>
        <begin position="12"/>
        <end position="26"/>
    </location>
</feature>
<protein>
    <submittedName>
        <fullName evidence="2">Uncharacterized protein</fullName>
    </submittedName>
</protein>
<sequence length="55" mass="5491">MRGGPRVEYDGAGAGAPGDQSTGGEGAQRLADRAPGDAEALRQLPLRGTREPGGS</sequence>
<comment type="caution">
    <text evidence="2">The sequence shown here is derived from an EMBL/GenBank/DDBJ whole genome shotgun (WGS) entry which is preliminary data.</text>
</comment>
<evidence type="ECO:0000256" key="1">
    <source>
        <dbReference type="SAM" id="MobiDB-lite"/>
    </source>
</evidence>
<evidence type="ECO:0000313" key="3">
    <source>
        <dbReference type="Proteomes" id="UP001501576"/>
    </source>
</evidence>
<evidence type="ECO:0000313" key="2">
    <source>
        <dbReference type="EMBL" id="GAA0556031.1"/>
    </source>
</evidence>
<accession>A0ABP3NZB1</accession>
<dbReference type="Proteomes" id="UP001501576">
    <property type="component" value="Unassembled WGS sequence"/>
</dbReference>